<dbReference type="CDD" id="cd04861">
    <property type="entry name" value="LigD_Pol_like"/>
    <property type="match status" value="1"/>
</dbReference>
<dbReference type="PANTHER" id="PTHR42705:SF2">
    <property type="entry name" value="BIFUNCTIONAL NON-HOMOLOGOUS END JOINING PROTEIN LIGD"/>
    <property type="match status" value="1"/>
</dbReference>
<feature type="region of interest" description="Disordered" evidence="1">
    <location>
        <begin position="196"/>
        <end position="215"/>
    </location>
</feature>
<name>A0ABS8ZTA7_9PSEU</name>
<sequence>MATTTVHVADHDIKVSKLDKQMFPAVTKGDVIEHYRAVADVMLPHLAGRPLTMRRYPDGIDSDGFFQHDVSDYFADWLTTVDVPRRTSSGTVRHVVCDDAAALVYLANQATIEFHVWLSTADKLDHPDRLVIDIDPPDGTPVATLRSVARRLRKAFRSVGLVPYVQATGGRGFHVVAPLDRSQNFDQVRARASDMADEVASQDPENLTTAQRKQRRGDRIYLDINRNAYGQTFVCPYSLRARPGAPVATPLLWSQLGRATPNGYDLHTIKRRLTRVKDPWSSIGDEQ</sequence>
<evidence type="ECO:0000256" key="1">
    <source>
        <dbReference type="SAM" id="MobiDB-lite"/>
    </source>
</evidence>
<evidence type="ECO:0000313" key="3">
    <source>
        <dbReference type="EMBL" id="MCE7010907.1"/>
    </source>
</evidence>
<evidence type="ECO:0000259" key="2">
    <source>
        <dbReference type="Pfam" id="PF21686"/>
    </source>
</evidence>
<reference evidence="3 4" key="1">
    <citation type="submission" date="2021-12" db="EMBL/GenBank/DDBJ databases">
        <title>Genome sequence of Kibdelosporangium philippinense ATCC 49844.</title>
        <authorList>
            <person name="Fedorov E.A."/>
            <person name="Omeragic M."/>
            <person name="Shalygina K.F."/>
            <person name="Maclea K.S."/>
        </authorList>
    </citation>
    <scope>NUCLEOTIDE SEQUENCE [LARGE SCALE GENOMIC DNA]</scope>
    <source>
        <strain evidence="3 4">ATCC 49844</strain>
    </source>
</reference>
<dbReference type="GO" id="GO:0003910">
    <property type="term" value="F:DNA ligase (ATP) activity"/>
    <property type="evidence" value="ECO:0007669"/>
    <property type="project" value="UniProtKB-EC"/>
</dbReference>
<dbReference type="InterPro" id="IPR014145">
    <property type="entry name" value="LigD_pol_dom"/>
</dbReference>
<dbReference type="EC" id="6.5.1.1" evidence="3"/>
<dbReference type="Pfam" id="PF21686">
    <property type="entry name" value="LigD_Prim-Pol"/>
    <property type="match status" value="1"/>
</dbReference>
<dbReference type="EMBL" id="JAJVCN010000004">
    <property type="protein sequence ID" value="MCE7010907.1"/>
    <property type="molecule type" value="Genomic_DNA"/>
</dbReference>
<dbReference type="RefSeq" id="WP_233733191.1">
    <property type="nucleotide sequence ID" value="NZ_JAJVCN010000004.1"/>
</dbReference>
<keyword evidence="4" id="KW-1185">Reference proteome</keyword>
<dbReference type="Proteomes" id="UP001521150">
    <property type="component" value="Unassembled WGS sequence"/>
</dbReference>
<organism evidence="3 4">
    <name type="scientific">Kibdelosporangium philippinense</name>
    <dbReference type="NCBI Taxonomy" id="211113"/>
    <lineage>
        <taxon>Bacteria</taxon>
        <taxon>Bacillati</taxon>
        <taxon>Actinomycetota</taxon>
        <taxon>Actinomycetes</taxon>
        <taxon>Pseudonocardiales</taxon>
        <taxon>Pseudonocardiaceae</taxon>
        <taxon>Kibdelosporangium</taxon>
    </lineage>
</organism>
<dbReference type="InterPro" id="IPR052171">
    <property type="entry name" value="NHEJ_LigD"/>
</dbReference>
<comment type="caution">
    <text evidence="3">The sequence shown here is derived from an EMBL/GenBank/DDBJ whole genome shotgun (WGS) entry which is preliminary data.</text>
</comment>
<dbReference type="NCBIfam" id="TIGR02778">
    <property type="entry name" value="ligD_pol"/>
    <property type="match status" value="1"/>
</dbReference>
<accession>A0ABS8ZTA7</accession>
<gene>
    <name evidence="3" type="primary">ligD</name>
    <name evidence="3" type="ORF">LWC34_50105</name>
</gene>
<keyword evidence="3" id="KW-0436">Ligase</keyword>
<evidence type="ECO:0000313" key="4">
    <source>
        <dbReference type="Proteomes" id="UP001521150"/>
    </source>
</evidence>
<feature type="domain" description="DNA ligase D polymerase" evidence="2">
    <location>
        <begin position="27"/>
        <end position="280"/>
    </location>
</feature>
<protein>
    <submittedName>
        <fullName evidence="3">Non-homologous end-joining DNA ligase</fullName>
        <ecNumber evidence="3">6.5.1.1</ecNumber>
    </submittedName>
</protein>
<dbReference type="Gene3D" id="3.90.920.10">
    <property type="entry name" value="DNA primase, PRIM domain"/>
    <property type="match status" value="1"/>
</dbReference>
<proteinExistence type="predicted"/>
<dbReference type="PANTHER" id="PTHR42705">
    <property type="entry name" value="BIFUNCTIONAL NON-HOMOLOGOUS END JOINING PROTEIN LIGD"/>
    <property type="match status" value="1"/>
</dbReference>